<dbReference type="AlphaFoldDB" id="A0A8C4WII9"/>
<dbReference type="Ensembl" id="ENSGEVT00005018820.1">
    <property type="protein sequence ID" value="ENSGEVP00005017913.1"/>
    <property type="gene ID" value="ENSGEVG00005012703.1"/>
</dbReference>
<keyword evidence="3" id="KW-1185">Reference proteome</keyword>
<evidence type="ECO:0000313" key="3">
    <source>
        <dbReference type="Proteomes" id="UP000694390"/>
    </source>
</evidence>
<dbReference type="GeneTree" id="ENSGT00990000208345"/>
<dbReference type="InterPro" id="IPR031685">
    <property type="entry name" value="TEX29"/>
</dbReference>
<keyword evidence="1" id="KW-0732">Signal</keyword>
<feature type="chain" id="PRO_5034206139" description="Secreted protein" evidence="1">
    <location>
        <begin position="21"/>
        <end position="101"/>
    </location>
</feature>
<reference evidence="2" key="1">
    <citation type="submission" date="2025-08" db="UniProtKB">
        <authorList>
            <consortium name="Ensembl"/>
        </authorList>
    </citation>
    <scope>IDENTIFICATION</scope>
</reference>
<reference evidence="2" key="2">
    <citation type="submission" date="2025-09" db="UniProtKB">
        <authorList>
            <consortium name="Ensembl"/>
        </authorList>
    </citation>
    <scope>IDENTIFICATION</scope>
</reference>
<protein>
    <recommendedName>
        <fullName evidence="4">Secreted protein</fullName>
    </recommendedName>
</protein>
<organism evidence="2 3">
    <name type="scientific">Gopherus evgoodei</name>
    <name type="common">Goodes thornscrub tortoise</name>
    <dbReference type="NCBI Taxonomy" id="1825980"/>
    <lineage>
        <taxon>Eukaryota</taxon>
        <taxon>Metazoa</taxon>
        <taxon>Chordata</taxon>
        <taxon>Craniata</taxon>
        <taxon>Vertebrata</taxon>
        <taxon>Euteleostomi</taxon>
        <taxon>Archelosauria</taxon>
        <taxon>Testudinata</taxon>
        <taxon>Testudines</taxon>
        <taxon>Cryptodira</taxon>
        <taxon>Durocryptodira</taxon>
        <taxon>Testudinoidea</taxon>
        <taxon>Testudinidae</taxon>
        <taxon>Gopherus</taxon>
    </lineage>
</organism>
<name>A0A8C4WII9_9SAUR</name>
<proteinExistence type="predicted"/>
<feature type="signal peptide" evidence="1">
    <location>
        <begin position="1"/>
        <end position="20"/>
    </location>
</feature>
<dbReference type="Proteomes" id="UP000694390">
    <property type="component" value="Unassembled WGS sequence"/>
</dbReference>
<accession>A0A8C4WII9</accession>
<evidence type="ECO:0008006" key="4">
    <source>
        <dbReference type="Google" id="ProtNLM"/>
    </source>
</evidence>
<evidence type="ECO:0000256" key="1">
    <source>
        <dbReference type="SAM" id="SignalP"/>
    </source>
</evidence>
<dbReference type="PANTHER" id="PTHR37339:SF1">
    <property type="entry name" value="TESTIS-EXPRESSED PROTEIN 29"/>
    <property type="match status" value="1"/>
</dbReference>
<dbReference type="PANTHER" id="PTHR37339">
    <property type="entry name" value="TESTIS-EXPRESSED PROTEIN 29"/>
    <property type="match status" value="1"/>
</dbReference>
<dbReference type="Pfam" id="PF15839">
    <property type="entry name" value="TEX29"/>
    <property type="match status" value="1"/>
</dbReference>
<sequence length="101" mass="11457">MFKNCALFLLCLDSPGSLQCQCANVQFLSNVKSVALFFVFFFVVCELPLYEICSQNVSRVQCSALGCCFHKQICYRKAVPCKYLESNMINSRSKTSFVILK</sequence>
<evidence type="ECO:0000313" key="2">
    <source>
        <dbReference type="Ensembl" id="ENSGEVP00005017913.1"/>
    </source>
</evidence>
<dbReference type="OrthoDB" id="9028469at2759"/>